<feature type="domain" description="GHMP kinase N-terminal" evidence="11">
    <location>
        <begin position="72"/>
        <end position="150"/>
    </location>
</feature>
<protein>
    <recommendedName>
        <fullName evidence="3 9">4-diphosphocytidyl-2-C-methyl-D-erythritol kinase</fullName>
        <shortName evidence="9">CMK</shortName>
        <ecNumber evidence="2 9">2.7.1.148</ecNumber>
    </recommendedName>
    <alternativeName>
        <fullName evidence="8 9">4-(cytidine-5'-diphospho)-2-C-methyl-D-erythritol kinase</fullName>
    </alternativeName>
</protein>
<evidence type="ECO:0000313" key="14">
    <source>
        <dbReference type="Proteomes" id="UP000824209"/>
    </source>
</evidence>
<dbReference type="InterPro" id="IPR004424">
    <property type="entry name" value="IspE"/>
</dbReference>
<evidence type="ECO:0000256" key="8">
    <source>
        <dbReference type="ARBA" id="ARBA00032554"/>
    </source>
</evidence>
<reference evidence="13" key="1">
    <citation type="journal article" date="2021" name="PeerJ">
        <title>Extensive microbial diversity within the chicken gut microbiome revealed by metagenomics and culture.</title>
        <authorList>
            <person name="Gilroy R."/>
            <person name="Ravi A."/>
            <person name="Getino M."/>
            <person name="Pursley I."/>
            <person name="Horton D.L."/>
            <person name="Alikhan N.F."/>
            <person name="Baker D."/>
            <person name="Gharbi K."/>
            <person name="Hall N."/>
            <person name="Watson M."/>
            <person name="Adriaenssens E.M."/>
            <person name="Foster-Nyarko E."/>
            <person name="Jarju S."/>
            <person name="Secka A."/>
            <person name="Antonio M."/>
            <person name="Oren A."/>
            <person name="Chaudhuri R.R."/>
            <person name="La Ragione R."/>
            <person name="Hildebrand F."/>
            <person name="Pallen M.J."/>
        </authorList>
    </citation>
    <scope>NUCLEOTIDE SEQUENCE</scope>
    <source>
        <strain evidence="13">ChiBcec8-14828</strain>
    </source>
</reference>
<dbReference type="GO" id="GO:0019288">
    <property type="term" value="P:isopentenyl diphosphate biosynthetic process, methylerythritol 4-phosphate pathway"/>
    <property type="evidence" value="ECO:0007669"/>
    <property type="project" value="UniProtKB-UniRule"/>
</dbReference>
<keyword evidence="7 9" id="KW-0067">ATP-binding</keyword>
<dbReference type="Gene3D" id="3.30.70.890">
    <property type="entry name" value="GHMP kinase, C-terminal domain"/>
    <property type="match status" value="1"/>
</dbReference>
<dbReference type="GO" id="GO:0050515">
    <property type="term" value="F:4-(cytidine 5'-diphospho)-2-C-methyl-D-erythritol kinase activity"/>
    <property type="evidence" value="ECO:0007669"/>
    <property type="project" value="UniProtKB-UniRule"/>
</dbReference>
<name>A0A9D2S2S4_9FIRM</name>
<comment type="catalytic activity">
    <reaction evidence="9">
        <text>4-CDP-2-C-methyl-D-erythritol + ATP = 4-CDP-2-C-methyl-D-erythritol 2-phosphate + ADP + H(+)</text>
        <dbReference type="Rhea" id="RHEA:18437"/>
        <dbReference type="ChEBI" id="CHEBI:15378"/>
        <dbReference type="ChEBI" id="CHEBI:30616"/>
        <dbReference type="ChEBI" id="CHEBI:57823"/>
        <dbReference type="ChEBI" id="CHEBI:57919"/>
        <dbReference type="ChEBI" id="CHEBI:456216"/>
        <dbReference type="EC" id="2.7.1.148"/>
    </reaction>
</comment>
<evidence type="ECO:0000256" key="2">
    <source>
        <dbReference type="ARBA" id="ARBA00012052"/>
    </source>
</evidence>
<dbReference type="NCBIfam" id="TIGR00154">
    <property type="entry name" value="ispE"/>
    <property type="match status" value="1"/>
</dbReference>
<evidence type="ECO:0000313" key="13">
    <source>
        <dbReference type="EMBL" id="HJB40565.1"/>
    </source>
</evidence>
<keyword evidence="4 9" id="KW-0808">Transferase</keyword>
<reference evidence="13" key="2">
    <citation type="submission" date="2021-04" db="EMBL/GenBank/DDBJ databases">
        <authorList>
            <person name="Gilroy R."/>
        </authorList>
    </citation>
    <scope>NUCLEOTIDE SEQUENCE</scope>
    <source>
        <strain evidence="13">ChiBcec8-14828</strain>
    </source>
</reference>
<dbReference type="GO" id="GO:0016114">
    <property type="term" value="P:terpenoid biosynthetic process"/>
    <property type="evidence" value="ECO:0007669"/>
    <property type="project" value="UniProtKB-UniRule"/>
</dbReference>
<gene>
    <name evidence="9 13" type="primary">ispE</name>
    <name evidence="13" type="ORF">H9943_09240</name>
</gene>
<feature type="domain" description="GHMP kinase C-terminal" evidence="12">
    <location>
        <begin position="205"/>
        <end position="278"/>
    </location>
</feature>
<sequence length="311" mass="33241">MKDQTPNPQSVTVVAPAKLNLTLDITGLAENGYHLVDMLMQTVSLYERVRIEKDSDLTVTLPHSYVPGGKNNTAYQAAVAFFQHTGLLAGAKITIYKSVPVRAGMAGGSADAAAVLVGLNDLYHAKLSMDELCEIGLTVGADVPFSIKGGTMRVTGIGEVMEPLPSCPRCWFTVVMPQAGVSTPQAYALYDEKGTDIRPDNEGAVQALQKKDLSALCRSMGNALQFSSPSAHNQPICTQLMECGALAAQMTGSGAAVFGVFATEQQAQHAKEVLSRSYRSCWVLHPVRRGAHIPDKPSGTAPRRKAKRKAQ</sequence>
<dbReference type="EC" id="2.7.1.148" evidence="2 9"/>
<evidence type="ECO:0000256" key="4">
    <source>
        <dbReference type="ARBA" id="ARBA00022679"/>
    </source>
</evidence>
<keyword evidence="5 9" id="KW-0547">Nucleotide-binding</keyword>
<keyword evidence="9" id="KW-0414">Isoprene biosynthesis</keyword>
<dbReference type="Proteomes" id="UP000824209">
    <property type="component" value="Unassembled WGS sequence"/>
</dbReference>
<dbReference type="InterPro" id="IPR036554">
    <property type="entry name" value="GHMP_kinase_C_sf"/>
</dbReference>
<evidence type="ECO:0000256" key="1">
    <source>
        <dbReference type="ARBA" id="ARBA00009684"/>
    </source>
</evidence>
<proteinExistence type="inferred from homology"/>
<feature type="active site" evidence="9">
    <location>
        <position position="142"/>
    </location>
</feature>
<comment type="pathway">
    <text evidence="9">Isoprenoid biosynthesis; isopentenyl diphosphate biosynthesis via DXP pathway; isopentenyl diphosphate from 1-deoxy-D-xylulose 5-phosphate: step 3/6.</text>
</comment>
<feature type="compositionally biased region" description="Basic residues" evidence="10">
    <location>
        <begin position="302"/>
        <end position="311"/>
    </location>
</feature>
<dbReference type="PANTHER" id="PTHR43527:SF2">
    <property type="entry name" value="4-DIPHOSPHOCYTIDYL-2-C-METHYL-D-ERYTHRITOL KINASE, CHLOROPLASTIC"/>
    <property type="match status" value="1"/>
</dbReference>
<dbReference type="PIRSF" id="PIRSF010376">
    <property type="entry name" value="IspE"/>
    <property type="match status" value="1"/>
</dbReference>
<dbReference type="EMBL" id="DWYA01000080">
    <property type="protein sequence ID" value="HJB40565.1"/>
    <property type="molecule type" value="Genomic_DNA"/>
</dbReference>
<feature type="region of interest" description="Disordered" evidence="10">
    <location>
        <begin position="291"/>
        <end position="311"/>
    </location>
</feature>
<dbReference type="InterPro" id="IPR014721">
    <property type="entry name" value="Ribsml_uS5_D2-typ_fold_subgr"/>
</dbReference>
<evidence type="ECO:0000259" key="12">
    <source>
        <dbReference type="Pfam" id="PF08544"/>
    </source>
</evidence>
<dbReference type="GO" id="GO:0005524">
    <property type="term" value="F:ATP binding"/>
    <property type="evidence" value="ECO:0007669"/>
    <property type="project" value="UniProtKB-UniRule"/>
</dbReference>
<comment type="function">
    <text evidence="9">Catalyzes the phosphorylation of the position 2 hydroxy group of 4-diphosphocytidyl-2C-methyl-D-erythritol.</text>
</comment>
<dbReference type="SUPFAM" id="SSF54211">
    <property type="entry name" value="Ribosomal protein S5 domain 2-like"/>
    <property type="match status" value="1"/>
</dbReference>
<dbReference type="HAMAP" id="MF_00061">
    <property type="entry name" value="IspE"/>
    <property type="match status" value="1"/>
</dbReference>
<evidence type="ECO:0000259" key="11">
    <source>
        <dbReference type="Pfam" id="PF00288"/>
    </source>
</evidence>
<evidence type="ECO:0000256" key="9">
    <source>
        <dbReference type="HAMAP-Rule" id="MF_00061"/>
    </source>
</evidence>
<keyword evidence="6 9" id="KW-0418">Kinase</keyword>
<evidence type="ECO:0000256" key="3">
    <source>
        <dbReference type="ARBA" id="ARBA00017473"/>
    </source>
</evidence>
<organism evidence="13 14">
    <name type="scientific">Candidatus Ruthenibacterium avium</name>
    <dbReference type="NCBI Taxonomy" id="2838751"/>
    <lineage>
        <taxon>Bacteria</taxon>
        <taxon>Bacillati</taxon>
        <taxon>Bacillota</taxon>
        <taxon>Clostridia</taxon>
        <taxon>Eubacteriales</taxon>
        <taxon>Oscillospiraceae</taxon>
        <taxon>Ruthenibacterium</taxon>
    </lineage>
</organism>
<feature type="binding site" evidence="9">
    <location>
        <begin position="100"/>
        <end position="110"/>
    </location>
    <ligand>
        <name>ATP</name>
        <dbReference type="ChEBI" id="CHEBI:30616"/>
    </ligand>
</feature>
<dbReference type="PANTHER" id="PTHR43527">
    <property type="entry name" value="4-DIPHOSPHOCYTIDYL-2-C-METHYL-D-ERYTHRITOL KINASE, CHLOROPLASTIC"/>
    <property type="match status" value="1"/>
</dbReference>
<evidence type="ECO:0000256" key="7">
    <source>
        <dbReference type="ARBA" id="ARBA00022840"/>
    </source>
</evidence>
<dbReference type="AlphaFoldDB" id="A0A9D2S2S4"/>
<dbReference type="Pfam" id="PF00288">
    <property type="entry name" value="GHMP_kinases_N"/>
    <property type="match status" value="1"/>
</dbReference>
<evidence type="ECO:0000256" key="10">
    <source>
        <dbReference type="SAM" id="MobiDB-lite"/>
    </source>
</evidence>
<dbReference type="InterPro" id="IPR013750">
    <property type="entry name" value="GHMP_kinase_C_dom"/>
</dbReference>
<accession>A0A9D2S2S4</accession>
<evidence type="ECO:0000256" key="6">
    <source>
        <dbReference type="ARBA" id="ARBA00022777"/>
    </source>
</evidence>
<dbReference type="SUPFAM" id="SSF55060">
    <property type="entry name" value="GHMP Kinase, C-terminal domain"/>
    <property type="match status" value="1"/>
</dbReference>
<comment type="similarity">
    <text evidence="1 9">Belongs to the GHMP kinase family. IspE subfamily.</text>
</comment>
<dbReference type="Gene3D" id="3.30.230.10">
    <property type="match status" value="1"/>
</dbReference>
<dbReference type="InterPro" id="IPR006204">
    <property type="entry name" value="GHMP_kinase_N_dom"/>
</dbReference>
<comment type="caution">
    <text evidence="13">The sequence shown here is derived from an EMBL/GenBank/DDBJ whole genome shotgun (WGS) entry which is preliminary data.</text>
</comment>
<feature type="active site" evidence="9">
    <location>
        <position position="18"/>
    </location>
</feature>
<dbReference type="InterPro" id="IPR020568">
    <property type="entry name" value="Ribosomal_Su5_D2-typ_SF"/>
</dbReference>
<dbReference type="Pfam" id="PF08544">
    <property type="entry name" value="GHMP_kinases_C"/>
    <property type="match status" value="1"/>
</dbReference>
<evidence type="ECO:0000256" key="5">
    <source>
        <dbReference type="ARBA" id="ARBA00022741"/>
    </source>
</evidence>